<evidence type="ECO:0000256" key="9">
    <source>
        <dbReference type="SAM" id="MobiDB-lite"/>
    </source>
</evidence>
<dbReference type="GO" id="GO:0003677">
    <property type="term" value="F:DNA binding"/>
    <property type="evidence" value="ECO:0007669"/>
    <property type="project" value="UniProtKB-KW"/>
</dbReference>
<dbReference type="Pfam" id="PF13921">
    <property type="entry name" value="Myb_DNA-bind_6"/>
    <property type="match status" value="1"/>
</dbReference>
<dbReference type="GeneID" id="34528037"/>
<evidence type="ECO:0000256" key="8">
    <source>
        <dbReference type="ARBA" id="ARBA00034837"/>
    </source>
</evidence>
<evidence type="ECO:0000256" key="1">
    <source>
        <dbReference type="ARBA" id="ARBA00010506"/>
    </source>
</evidence>
<organism evidence="12 13">
    <name type="scientific">Huiozyma naganishii (strain ATCC MYA-139 / BCRC 22969 / CBS 8797 / KCTC 17520 / NBRC 10181 / NCYC 3082 / Yp74L-3)</name>
    <name type="common">Yeast</name>
    <name type="synonym">Kazachstania naganishii</name>
    <dbReference type="NCBI Taxonomy" id="1071383"/>
    <lineage>
        <taxon>Eukaryota</taxon>
        <taxon>Fungi</taxon>
        <taxon>Dikarya</taxon>
        <taxon>Ascomycota</taxon>
        <taxon>Saccharomycotina</taxon>
        <taxon>Saccharomycetes</taxon>
        <taxon>Saccharomycetales</taxon>
        <taxon>Saccharomycetaceae</taxon>
        <taxon>Huiozyma</taxon>
    </lineage>
</organism>
<dbReference type="GO" id="GO:0000350">
    <property type="term" value="P:generation of catalytic spliceosome for second transesterification step"/>
    <property type="evidence" value="ECO:0007669"/>
    <property type="project" value="EnsemblFungi"/>
</dbReference>
<evidence type="ECO:0000256" key="6">
    <source>
        <dbReference type="ARBA" id="ARBA00023187"/>
    </source>
</evidence>
<comment type="similarity">
    <text evidence="1">Belongs to the CEF1 family.</text>
</comment>
<evidence type="ECO:0000313" key="13">
    <source>
        <dbReference type="Proteomes" id="UP000006310"/>
    </source>
</evidence>
<feature type="region of interest" description="Disordered" evidence="9">
    <location>
        <begin position="395"/>
        <end position="424"/>
    </location>
</feature>
<keyword evidence="7" id="KW-0539">Nucleus</keyword>
<feature type="domain" description="HTH myb-type" evidence="11">
    <location>
        <begin position="1"/>
        <end position="60"/>
    </location>
</feature>
<dbReference type="HOGENOM" id="CLU_009082_2_1_1"/>
<dbReference type="InterPro" id="IPR017930">
    <property type="entry name" value="Myb_dom"/>
</dbReference>
<dbReference type="OrthoDB" id="1410009at2759"/>
<evidence type="ECO:0000256" key="7">
    <source>
        <dbReference type="ARBA" id="ARBA00023242"/>
    </source>
</evidence>
<keyword evidence="4" id="KW-0677">Repeat</keyword>
<dbReference type="KEGG" id="kng:KNAG_0J02010"/>
<reference evidence="12 13" key="1">
    <citation type="journal article" date="2011" name="Proc. Natl. Acad. Sci. U.S.A.">
        <title>Evolutionary erosion of yeast sex chromosomes by mating-type switching accidents.</title>
        <authorList>
            <person name="Gordon J.L."/>
            <person name="Armisen D."/>
            <person name="Proux-Wera E."/>
            <person name="Oheigeartaigh S.S."/>
            <person name="Byrne K.P."/>
            <person name="Wolfe K.H."/>
        </authorList>
    </citation>
    <scope>NUCLEOTIDE SEQUENCE [LARGE SCALE GENOMIC DNA]</scope>
    <source>
        <strain evidence="13">ATCC MYA-139 / BCRC 22969 / CBS 8797 / CCRC 22969 / KCTC 17520 / NBRC 10181 / NCYC 3082</strain>
    </source>
</reference>
<dbReference type="AlphaFoldDB" id="J7S2W8"/>
<name>J7S2W8_HUIN7</name>
<dbReference type="Proteomes" id="UP000006310">
    <property type="component" value="Chromosome 10"/>
</dbReference>
<keyword evidence="13" id="KW-1185">Reference proteome</keyword>
<proteinExistence type="inferred from homology"/>
<feature type="compositionally biased region" description="Low complexity" evidence="9">
    <location>
        <begin position="294"/>
        <end position="307"/>
    </location>
</feature>
<evidence type="ECO:0000259" key="11">
    <source>
        <dbReference type="PROSITE" id="PS51294"/>
    </source>
</evidence>
<feature type="domain" description="Myb-like" evidence="10">
    <location>
        <begin position="9"/>
        <end position="56"/>
    </location>
</feature>
<sequence>MPPVPVYVKGGAWSNLEDQILTAAVQKYGPHQWSKIASLLQKKSARQCDIRWNEYLKPSLNLSEFSRAEDRMLLDLARRLPNQWRTIAEKLGRTAQSSIERYNALMAEPQDLGPEGALNRVQATPLDFKVGDLNPVADTQAAIPDKDDLDDDERAMLAEAKARLLSTQGKKATRKVKERLLEESKQIAKLQHDRELKQAGRAAKIKQGKKKRYATEIDYNADIPYQQNPLPGIYDIREETERTLRELAKFESNVDKRGLKEKASYKESPDRAAKPRKDTKGTDDAKPPLSTSELKPTLPPTLVLSPPGGHKGNGPGDEQSITLYRQQIIQNQSLGSVLNKSDDVAAGDTTTVPFAVELDTRRKHDEFATMVRKRQIAQLFEMLPPPLNDFEIELESDDSGEEQESEDDDGNNNTSDERRQEVTAPLTTRAILALPCLLHEGLPAPPAIERPLNEYDRTYNELLLTSLEQNDYEVDTKLLAYFDTVEQRIRSLNGSSNPEEHQQRLLGPLHTTTATTREQLVSSIRAKQKNIAELQAELNYVTPLIQQNKALSQQLCGDLLPHWRKLRQEYSVQYRLYMQETRGRKKPRTN</sequence>
<dbReference type="InterPro" id="IPR001005">
    <property type="entry name" value="SANT/Myb"/>
</dbReference>
<dbReference type="OMA" id="KYGTHQW"/>
<dbReference type="PROSITE" id="PS50090">
    <property type="entry name" value="MYB_LIKE"/>
    <property type="match status" value="2"/>
</dbReference>
<dbReference type="EMBL" id="HE978323">
    <property type="protein sequence ID" value="CCK72282.1"/>
    <property type="molecule type" value="Genomic_DNA"/>
</dbReference>
<dbReference type="SMART" id="SM00717">
    <property type="entry name" value="SANT"/>
    <property type="match status" value="2"/>
</dbReference>
<dbReference type="GO" id="GO:0000386">
    <property type="term" value="F:second spliceosomal transesterification activity"/>
    <property type="evidence" value="ECO:0007669"/>
    <property type="project" value="EnsemblFungi"/>
</dbReference>
<feature type="domain" description="Myb-like" evidence="10">
    <location>
        <begin position="57"/>
        <end position="106"/>
    </location>
</feature>
<dbReference type="GO" id="GO:0000974">
    <property type="term" value="C:Prp19 complex"/>
    <property type="evidence" value="ECO:0007669"/>
    <property type="project" value="EnsemblFungi"/>
</dbReference>
<evidence type="ECO:0000256" key="4">
    <source>
        <dbReference type="ARBA" id="ARBA00022737"/>
    </source>
</evidence>
<keyword evidence="5" id="KW-0238">DNA-binding</keyword>
<dbReference type="PROSITE" id="PS51294">
    <property type="entry name" value="HTH_MYB"/>
    <property type="match status" value="1"/>
</dbReference>
<evidence type="ECO:0000313" key="12">
    <source>
        <dbReference type="EMBL" id="CCK72282.1"/>
    </source>
</evidence>
<gene>
    <name evidence="12" type="primary">KNAG0J02010</name>
    <name evidence="12" type="ordered locus">KNAG_0J02010</name>
</gene>
<accession>J7S2W8</accession>
<dbReference type="eggNOG" id="KOG0050">
    <property type="taxonomic scope" value="Eukaryota"/>
</dbReference>
<dbReference type="RefSeq" id="XP_022466527.1">
    <property type="nucleotide sequence ID" value="XM_022610208.1"/>
</dbReference>
<evidence type="ECO:0000259" key="10">
    <source>
        <dbReference type="PROSITE" id="PS50090"/>
    </source>
</evidence>
<dbReference type="PANTHER" id="PTHR45885">
    <property type="entry name" value="CELL DIVISION CYCLE 5-LIKE PROTEIN"/>
    <property type="match status" value="1"/>
</dbReference>
<feature type="compositionally biased region" description="Acidic residues" evidence="9">
    <location>
        <begin position="395"/>
        <end position="410"/>
    </location>
</feature>
<reference evidence="13" key="2">
    <citation type="submission" date="2012-08" db="EMBL/GenBank/DDBJ databases">
        <title>Genome sequence of Kazachstania naganishii.</title>
        <authorList>
            <person name="Gordon J.L."/>
            <person name="Armisen D."/>
            <person name="Proux-Wera E."/>
            <person name="OhEigeartaigh S.S."/>
            <person name="Byrne K.P."/>
            <person name="Wolfe K.H."/>
        </authorList>
    </citation>
    <scope>NUCLEOTIDE SEQUENCE [LARGE SCALE GENOMIC DNA]</scope>
    <source>
        <strain evidence="13">ATCC MYA-139 / BCRC 22969 / CBS 8797 / CCRC 22969 / KCTC 17520 / NBRC 10181 / NCYC 3082</strain>
    </source>
</reference>
<dbReference type="STRING" id="1071383.J7S2W8"/>
<dbReference type="SUPFAM" id="SSF46689">
    <property type="entry name" value="Homeodomain-like"/>
    <property type="match status" value="1"/>
</dbReference>
<protein>
    <recommendedName>
        <fullName evidence="8">Pre-mRNA-splicing factor CEF1</fullName>
    </recommendedName>
</protein>
<keyword evidence="6" id="KW-0508">mRNA splicing</keyword>
<dbReference type="InterPro" id="IPR009057">
    <property type="entry name" value="Homeodomain-like_sf"/>
</dbReference>
<keyword evidence="2" id="KW-0507">mRNA processing</keyword>
<evidence type="ECO:0000256" key="2">
    <source>
        <dbReference type="ARBA" id="ARBA00022664"/>
    </source>
</evidence>
<dbReference type="InterPro" id="IPR047242">
    <property type="entry name" value="CDC5L/Cef1"/>
</dbReference>
<evidence type="ECO:0000256" key="3">
    <source>
        <dbReference type="ARBA" id="ARBA00022728"/>
    </source>
</evidence>
<feature type="compositionally biased region" description="Basic and acidic residues" evidence="9">
    <location>
        <begin position="260"/>
        <end position="286"/>
    </location>
</feature>
<evidence type="ECO:0000256" key="5">
    <source>
        <dbReference type="ARBA" id="ARBA00023125"/>
    </source>
</evidence>
<feature type="region of interest" description="Disordered" evidence="9">
    <location>
        <begin position="260"/>
        <end position="319"/>
    </location>
</feature>
<dbReference type="GO" id="GO:0071006">
    <property type="term" value="C:U2-type catalytic step 1 spliceosome"/>
    <property type="evidence" value="ECO:0007669"/>
    <property type="project" value="EnsemblFungi"/>
</dbReference>
<keyword evidence="3" id="KW-0747">Spliceosome</keyword>
<dbReference type="Gene3D" id="1.10.10.60">
    <property type="entry name" value="Homeodomain-like"/>
    <property type="match status" value="2"/>
</dbReference>
<dbReference type="PANTHER" id="PTHR45885:SF1">
    <property type="entry name" value="CELL DIVISION CYCLE 5-LIKE PROTEIN"/>
    <property type="match status" value="1"/>
</dbReference>
<dbReference type="CDD" id="cd00167">
    <property type="entry name" value="SANT"/>
    <property type="match status" value="1"/>
</dbReference>